<dbReference type="CDD" id="cd00833">
    <property type="entry name" value="PKS"/>
    <property type="match status" value="1"/>
</dbReference>
<dbReference type="PROSITE" id="PS52019">
    <property type="entry name" value="PKS_MFAS_DH"/>
    <property type="match status" value="1"/>
</dbReference>
<dbReference type="PROSITE" id="PS52004">
    <property type="entry name" value="KS3_2"/>
    <property type="match status" value="1"/>
</dbReference>
<dbReference type="InterPro" id="IPR014043">
    <property type="entry name" value="Acyl_transferase_dom"/>
</dbReference>
<dbReference type="SMART" id="SM00829">
    <property type="entry name" value="PKS_ER"/>
    <property type="match status" value="1"/>
</dbReference>
<dbReference type="InterPro" id="IPR020806">
    <property type="entry name" value="PKS_PP-bd"/>
</dbReference>
<keyword evidence="2" id="KW-0597">Phosphoprotein</keyword>
<evidence type="ECO:0000256" key="8">
    <source>
        <dbReference type="PROSITE-ProRule" id="PRU01363"/>
    </source>
</evidence>
<dbReference type="InterPro" id="IPR036291">
    <property type="entry name" value="NAD(P)-bd_dom_sf"/>
</dbReference>
<dbReference type="InterPro" id="IPR016039">
    <property type="entry name" value="Thiolase-like"/>
</dbReference>
<dbReference type="Pfam" id="PF08659">
    <property type="entry name" value="KR"/>
    <property type="match status" value="1"/>
</dbReference>
<dbReference type="SUPFAM" id="SSF52151">
    <property type="entry name" value="FabD/lysophospholipase-like"/>
    <property type="match status" value="1"/>
</dbReference>
<gene>
    <name evidence="13" type="ORF">SODALDRAFT_343278</name>
</gene>
<evidence type="ECO:0000256" key="7">
    <source>
        <dbReference type="ARBA" id="ARBA00023315"/>
    </source>
</evidence>
<dbReference type="Proteomes" id="UP000272025">
    <property type="component" value="Unassembled WGS sequence"/>
</dbReference>
<evidence type="ECO:0000256" key="5">
    <source>
        <dbReference type="ARBA" id="ARBA00023002"/>
    </source>
</evidence>
<evidence type="ECO:0000259" key="11">
    <source>
        <dbReference type="PROSITE" id="PS52004"/>
    </source>
</evidence>
<dbReference type="InterPro" id="IPR009081">
    <property type="entry name" value="PP-bd_ACP"/>
</dbReference>
<evidence type="ECO:0000256" key="3">
    <source>
        <dbReference type="ARBA" id="ARBA00022679"/>
    </source>
</evidence>
<dbReference type="STRING" id="1314773.A0A3N2Q384"/>
<dbReference type="InterPro" id="IPR013217">
    <property type="entry name" value="Methyltransf_12"/>
</dbReference>
<keyword evidence="3" id="KW-0808">Transferase</keyword>
<keyword evidence="7" id="KW-0012">Acyltransferase</keyword>
<dbReference type="SUPFAM" id="SSF51735">
    <property type="entry name" value="NAD(P)-binding Rossmann-fold domains"/>
    <property type="match status" value="2"/>
</dbReference>
<dbReference type="SUPFAM" id="SSF50129">
    <property type="entry name" value="GroES-like"/>
    <property type="match status" value="1"/>
</dbReference>
<sequence>MANPLLSRERLFVSPPTSKTCSGSSSLYNAGDSSPSSHTSLSDIEDAPLGGLPSDLELDGNDDDPIVICGFAVKFPQEATSPEALWKMIMERRCAMTDFPAERVNPDGFYQKKGRLNTLPLRGGHFIKEDLSLFDADFFSISPNEATSMDPMQRWLLEAAYLALENAGIPMETINGSSTGVYTGSFSLDYMLQLTRDSENPPTYAAVGFGLSMLANRLSWFFNLHGPSIGLDSACSSTAMALDIACQSLRNGSCNMAMLAGCNLANSPEAYVWMSNISFLSPDSRCHSFDHRANGYARGEGIGVVVLKRLSDAIRDGNTIRAVVRATGSNEDGKTPGITQPSRQAQERLIRETYQKAGLSMAHTRFFEAHGTGTPIGDPREAQAIGSAFQKYRSVEDPIYVGALKSNIGHLEGASGLAGLLKAVLALEKGIIPPNTNFEKVNPKIDTHFLKIKFPEQPTPWPTAGLRRASINSFGYGGSNSHVVLDDAYNYLRMRNLQGKHCTVPSPPALGSALQHAALPSYVTVRDNAPPKLLTWSTTDKGGIKRIAESYKDWYDDEKAFQIARDEDFIANLAYSLDTHRSRLGWRSFALLKSPEDLRDLQSKTSPPVRVRSETPRLSFIFSGQGAQWFAMGRELLAYASYKAELDRAGDYLATLGCQWSPIVELSKTEAESNVDKAEYSQTLCTIVQVALVNLLRKFGVRPSAAVGHSSGEIAAAYASGALSRESAWKVAYFRGLCSAELAEASGSQPLGAMMSVGLPEAEARELISPLDQRASGFGLSIACINSPVNVTISGEDSLIDQLKTQLDEKNIFARKLRVALAYHSRQMEAIASKYTSMMGTLLRPEDDVHLKSPVPMISSVTGERILGDRLREPSYWALNMTSPVRFSQAVTVMCAQSQADLAKKIDRSHVFASVVDHLVEVGPHAALQGPLRDILRASPRGKSIGYSSVLRRGQPATESVLRVVGDLHCMGLALNLRAVNEPEGEDKASRSMLVDLPQYPFDHSQRHWHESRLSRNYRLRAHAPSELLGVRSRDWNAADARWRHFIRLTEMPWADQHVVNGTILYPGTGMLVMAIEAAKQLAVEAGGDVTGYTLRDVHIEGPMDLTTSAGVLEIQTSLRAIQPSSQGEPAFEFVIRSYYANIDDWRLNCRGFISVELNKTSEDDWQKSKAVAQRREIATKFAGILSQCDTPVDADYMYGFLKESGYGYGPVFQAAQKQRCNGQTKQAAAEVNLYASTTEPHVIHPASLDCILHLCFTGFTAGGTQPMATCIPTRIGSLWVSDVGLSAPETESVTACLNITGSTKRGFTFDGGALASPSSDQVRLWYEDIEITNVTSVPPPPPEVSNLPDPKQFCMNVDSKVALNKLIPEETVSYLDSLHPIQQDFSDLYSDLELLALAALDQLTSSTDPSIFEGQEPWKKRYWAWAQHHLANARRDRNWDDPESPISRARQSFDELAERLAKTNHVGRLYSTVATNLGALLRGEASALELLMHTGQLKEYYAELATYRDNAEAASYMDLLAHQTPGMKILEVGGGTASATRKFIRALASGPADSTTSLRCSRYDFTDVSSAFLEKAREEFGRFQAQMTFGTLNIEREIVEQGYEEGTYDVVVADNVLHVTSNLSETLRNVRKALKPGGKLIMHELLRPDGWTAGFIFGLFPGWWLADESERPLSPNLSADEWHAILAASGFSGTDMVFRDFDDEVAHHLGCLVSTATPDEATPINARPQLSREVTIIVDPSSSTQQSLAEALTTLEHVLGTKPKVTDLGAAASAEHTDDDLVIVLLDYGESSFVGSFDETSWAHVQTLVRTCRRLLWVSAGGGPDASPDHGLLDGLARTLRFEYYELQLVTVALDLADSNTDKKVSHLVKVACEMASRPPLENYEQDYVETDGRLHTRRLVEAQYLKADMESRLMPYEVISTRLDQTRFVFSNTSVPGLENAPHYEEDTTVSEEELEGDAVEIAVKAVALRYRDRVAALGHEEEPTFGDYFSGVVLRAGPAATVRAGDRVVAAQAGSFRSHVRVSSQAVTALPDEVSFADACAVVGPAAAAYHALVDVGRVRRRDVILVHDGASPIGQAALRLLADEGVADVWVTASNETDNAWITENLGISQEKVLPKSWFEGPSMMASQWKQKFDMVLCPYTDVTSSLSVKSVRSGGRFIVLRAGSVTSSSGNAQQVHSVPASISLSIMQAGAHTATADALGYAVSTAIGSGLENLRRHVTEFPASELSSAYSRLQSADEKETIVVNLNGEHTIDIRIAAQAKYALDPNATYVVAGGLGGLGRSLARWLARRGAGYIILLSRSGPRTEEAKELLAKLEGEGVHVEAPPCDITDKAVLRSVLDDCAKRVPPIKGCIQASMVMTERIFQQMSYNDWKVTIDPKVKGSWNLHTELPRDLDFFVFTSSMMGIMGSGSLTAYNAGNTYEDALAHYRVQRGEHAVALNLGAIPDAGYLVEAQRQKVHIASVLKSEKYALTYVKDVCALMEVACDPATANKVSLNDYGCQAVVGIRPLTHWKHAAEVHATMYQPFWGHMHHFPVTAKDGEEASGSGNGKGKTVDAAARLAAAGSLAEAAEVASEALAQRVSALLGTAEENLDLQNPMHSYGLDSLSAIDVRNWVGKVFDVDMPVFEILGGATFAGAGMSIARKVQARK</sequence>
<dbReference type="InterPro" id="IPR050091">
    <property type="entry name" value="PKS_NRPS_Biosynth_Enz"/>
</dbReference>
<reference evidence="13 14" key="1">
    <citation type="journal article" date="2018" name="Mol. Ecol.">
        <title>The obligate alkalophilic soda-lake fungus Sodiomyces alkalinus has shifted to a protein diet.</title>
        <authorList>
            <person name="Grum-Grzhimaylo A.A."/>
            <person name="Falkoski D.L."/>
            <person name="van den Heuvel J."/>
            <person name="Valero-Jimenez C.A."/>
            <person name="Min B."/>
            <person name="Choi I.G."/>
            <person name="Lipzen A."/>
            <person name="Daum C.G."/>
            <person name="Aanen D.K."/>
            <person name="Tsang A."/>
            <person name="Henrissat B."/>
            <person name="Bilanenko E.N."/>
            <person name="de Vries R.P."/>
            <person name="van Kan J.A.L."/>
            <person name="Grigoriev I.V."/>
            <person name="Debets A.J.M."/>
        </authorList>
    </citation>
    <scope>NUCLEOTIDE SEQUENCE [LARGE SCALE GENOMIC DNA]</scope>
    <source>
        <strain evidence="13 14">F11</strain>
    </source>
</reference>
<dbReference type="GO" id="GO:0004312">
    <property type="term" value="F:fatty acid synthase activity"/>
    <property type="evidence" value="ECO:0007669"/>
    <property type="project" value="TreeGrafter"/>
</dbReference>
<dbReference type="Pfam" id="PF00550">
    <property type="entry name" value="PP-binding"/>
    <property type="match status" value="1"/>
</dbReference>
<dbReference type="InterPro" id="IPR042104">
    <property type="entry name" value="PKS_dehydratase_sf"/>
</dbReference>
<proteinExistence type="predicted"/>
<dbReference type="InterPro" id="IPR006162">
    <property type="entry name" value="Ppantetheine_attach_site"/>
</dbReference>
<dbReference type="InterPro" id="IPR057326">
    <property type="entry name" value="KR_dom"/>
</dbReference>
<dbReference type="EMBL" id="ML119052">
    <property type="protein sequence ID" value="ROT41231.1"/>
    <property type="molecule type" value="Genomic_DNA"/>
</dbReference>
<keyword evidence="1" id="KW-0596">Phosphopantetheine</keyword>
<feature type="compositionally biased region" description="Polar residues" evidence="9">
    <location>
        <begin position="15"/>
        <end position="32"/>
    </location>
</feature>
<dbReference type="PROSITE" id="PS00012">
    <property type="entry name" value="PHOSPHOPANTETHEINE"/>
    <property type="match status" value="1"/>
</dbReference>
<evidence type="ECO:0000256" key="4">
    <source>
        <dbReference type="ARBA" id="ARBA00022857"/>
    </source>
</evidence>
<keyword evidence="5" id="KW-0560">Oxidoreductase</keyword>
<dbReference type="InterPro" id="IPR016036">
    <property type="entry name" value="Malonyl_transacylase_ACP-bd"/>
</dbReference>
<dbReference type="Pfam" id="PF16197">
    <property type="entry name" value="KAsynt_C_assoc"/>
    <property type="match status" value="1"/>
</dbReference>
<dbReference type="SUPFAM" id="SSF53335">
    <property type="entry name" value="S-adenosyl-L-methionine-dependent methyltransferases"/>
    <property type="match status" value="1"/>
</dbReference>
<dbReference type="Gene3D" id="3.10.129.110">
    <property type="entry name" value="Polyketide synthase dehydratase"/>
    <property type="match status" value="1"/>
</dbReference>
<keyword evidence="14" id="KW-1185">Reference proteome</keyword>
<dbReference type="SMART" id="SM00822">
    <property type="entry name" value="PKS_KR"/>
    <property type="match status" value="1"/>
</dbReference>
<dbReference type="InterPro" id="IPR049900">
    <property type="entry name" value="PKS_mFAS_DH"/>
</dbReference>
<feature type="active site" description="Proton acceptor; for dehydratase activity" evidence="8">
    <location>
        <position position="1058"/>
    </location>
</feature>
<dbReference type="GO" id="GO:0031177">
    <property type="term" value="F:phosphopantetheine binding"/>
    <property type="evidence" value="ECO:0007669"/>
    <property type="project" value="InterPro"/>
</dbReference>
<dbReference type="InterPro" id="IPR018201">
    <property type="entry name" value="Ketoacyl_synth_AS"/>
</dbReference>
<dbReference type="CDD" id="cd05274">
    <property type="entry name" value="KR_FAS_SDR_x"/>
    <property type="match status" value="1"/>
</dbReference>
<dbReference type="Pfam" id="PF08242">
    <property type="entry name" value="Methyltransf_12"/>
    <property type="match status" value="1"/>
</dbReference>
<feature type="domain" description="PKS/mFAS DH" evidence="12">
    <location>
        <begin position="1026"/>
        <end position="1341"/>
    </location>
</feature>
<dbReference type="SMART" id="SM00823">
    <property type="entry name" value="PKS_PP"/>
    <property type="match status" value="1"/>
</dbReference>
<keyword evidence="6" id="KW-0511">Multifunctional enzyme</keyword>
<feature type="domain" description="Carrier" evidence="10">
    <location>
        <begin position="2573"/>
        <end position="2650"/>
    </location>
</feature>
<dbReference type="InterPro" id="IPR056501">
    <property type="entry name" value="NAD-bd_HRPKS_sdrA"/>
</dbReference>
<dbReference type="InterPro" id="IPR049551">
    <property type="entry name" value="PKS_DH_C"/>
</dbReference>
<dbReference type="Pfam" id="PF00109">
    <property type="entry name" value="ketoacyl-synt"/>
    <property type="match status" value="1"/>
</dbReference>
<evidence type="ECO:0000313" key="14">
    <source>
        <dbReference type="Proteomes" id="UP000272025"/>
    </source>
</evidence>
<dbReference type="GO" id="GO:0016491">
    <property type="term" value="F:oxidoreductase activity"/>
    <property type="evidence" value="ECO:0007669"/>
    <property type="project" value="UniProtKB-KW"/>
</dbReference>
<protein>
    <submittedName>
        <fullName evidence="13">Putative polyketide synthase</fullName>
    </submittedName>
</protein>
<dbReference type="InterPro" id="IPR020843">
    <property type="entry name" value="ER"/>
</dbReference>
<dbReference type="RefSeq" id="XP_028469037.1">
    <property type="nucleotide sequence ID" value="XM_028613118.1"/>
</dbReference>
<dbReference type="SMART" id="SM00827">
    <property type="entry name" value="PKS_AT"/>
    <property type="match status" value="1"/>
</dbReference>
<dbReference type="InterPro" id="IPR036736">
    <property type="entry name" value="ACP-like_sf"/>
</dbReference>
<evidence type="ECO:0000259" key="10">
    <source>
        <dbReference type="PROSITE" id="PS50075"/>
    </source>
</evidence>
<feature type="region of interest" description="C-terminal hotdog fold" evidence="8">
    <location>
        <begin position="1190"/>
        <end position="1341"/>
    </location>
</feature>
<evidence type="ECO:0000256" key="2">
    <source>
        <dbReference type="ARBA" id="ARBA00022553"/>
    </source>
</evidence>
<dbReference type="SUPFAM" id="SSF47336">
    <property type="entry name" value="ACP-like"/>
    <property type="match status" value="1"/>
</dbReference>
<dbReference type="SUPFAM" id="SSF53901">
    <property type="entry name" value="Thiolase-like"/>
    <property type="match status" value="1"/>
</dbReference>
<keyword evidence="4" id="KW-0521">NADP</keyword>
<feature type="compositionally biased region" description="Low complexity" evidence="9">
    <location>
        <begin position="33"/>
        <end position="42"/>
    </location>
</feature>
<dbReference type="OrthoDB" id="329835at2759"/>
<dbReference type="SMART" id="SM00826">
    <property type="entry name" value="PKS_DH"/>
    <property type="match status" value="1"/>
</dbReference>
<dbReference type="GO" id="GO:0004315">
    <property type="term" value="F:3-oxoacyl-[acyl-carrier-protein] synthase activity"/>
    <property type="evidence" value="ECO:0007669"/>
    <property type="project" value="InterPro"/>
</dbReference>
<dbReference type="InterPro" id="IPR016035">
    <property type="entry name" value="Acyl_Trfase/lysoPLipase"/>
</dbReference>
<dbReference type="SMART" id="SM00825">
    <property type="entry name" value="PKS_KS"/>
    <property type="match status" value="1"/>
</dbReference>
<dbReference type="Pfam" id="PF21089">
    <property type="entry name" value="PKS_DH_N"/>
    <property type="match status" value="1"/>
</dbReference>
<dbReference type="Gene3D" id="3.90.180.10">
    <property type="entry name" value="Medium-chain alcohol dehydrogenases, catalytic domain"/>
    <property type="match status" value="1"/>
</dbReference>
<evidence type="ECO:0000259" key="12">
    <source>
        <dbReference type="PROSITE" id="PS52019"/>
    </source>
</evidence>
<dbReference type="PROSITE" id="PS00606">
    <property type="entry name" value="KS3_1"/>
    <property type="match status" value="1"/>
</dbReference>
<dbReference type="Pfam" id="PF23114">
    <property type="entry name" value="NAD-bd_HRPKS_sdrA"/>
    <property type="match status" value="1"/>
</dbReference>
<dbReference type="InterPro" id="IPR014031">
    <property type="entry name" value="Ketoacyl_synth_C"/>
</dbReference>
<dbReference type="InterPro" id="IPR032821">
    <property type="entry name" value="PKS_assoc"/>
</dbReference>
<dbReference type="InterPro" id="IPR001227">
    <property type="entry name" value="Ac_transferase_dom_sf"/>
</dbReference>
<dbReference type="InterPro" id="IPR049552">
    <property type="entry name" value="PKS_DH_N"/>
</dbReference>
<evidence type="ECO:0000256" key="6">
    <source>
        <dbReference type="ARBA" id="ARBA00023268"/>
    </source>
</evidence>
<evidence type="ECO:0000256" key="1">
    <source>
        <dbReference type="ARBA" id="ARBA00022450"/>
    </source>
</evidence>
<feature type="active site" description="Proton donor; for dehydratase activity" evidence="8">
    <location>
        <position position="1250"/>
    </location>
</feature>
<dbReference type="Gene3D" id="3.40.50.720">
    <property type="entry name" value="NAD(P)-binding Rossmann-like Domain"/>
    <property type="match status" value="3"/>
</dbReference>
<feature type="domain" description="Ketosynthase family 3 (KS3)" evidence="11">
    <location>
        <begin position="63"/>
        <end position="487"/>
    </location>
</feature>
<dbReference type="InterPro" id="IPR014030">
    <property type="entry name" value="Ketoacyl_synth_N"/>
</dbReference>
<dbReference type="CDD" id="cd05195">
    <property type="entry name" value="enoyl_red"/>
    <property type="match status" value="1"/>
</dbReference>
<organism evidence="13 14">
    <name type="scientific">Sodiomyces alkalinus (strain CBS 110278 / VKM F-3762 / F11)</name>
    <name type="common">Alkaliphilic filamentous fungus</name>
    <dbReference type="NCBI Taxonomy" id="1314773"/>
    <lineage>
        <taxon>Eukaryota</taxon>
        <taxon>Fungi</taxon>
        <taxon>Dikarya</taxon>
        <taxon>Ascomycota</taxon>
        <taxon>Pezizomycotina</taxon>
        <taxon>Sordariomycetes</taxon>
        <taxon>Hypocreomycetidae</taxon>
        <taxon>Glomerellales</taxon>
        <taxon>Plectosphaerellaceae</taxon>
        <taxon>Sodiomyces</taxon>
    </lineage>
</organism>
<dbReference type="PANTHER" id="PTHR43775:SF29">
    <property type="entry name" value="ASPERFURANONE POLYKETIDE SYNTHASE AFOG-RELATED"/>
    <property type="match status" value="1"/>
</dbReference>
<dbReference type="PANTHER" id="PTHR43775">
    <property type="entry name" value="FATTY ACID SYNTHASE"/>
    <property type="match status" value="1"/>
</dbReference>
<dbReference type="CDD" id="cd02440">
    <property type="entry name" value="AdoMet_MTases"/>
    <property type="match status" value="1"/>
</dbReference>
<dbReference type="GeneID" id="39581596"/>
<dbReference type="Gene3D" id="1.10.1200.10">
    <property type="entry name" value="ACP-like"/>
    <property type="match status" value="1"/>
</dbReference>
<dbReference type="GO" id="GO:0006633">
    <property type="term" value="P:fatty acid biosynthetic process"/>
    <property type="evidence" value="ECO:0007669"/>
    <property type="project" value="InterPro"/>
</dbReference>
<accession>A0A3N2Q384</accession>
<evidence type="ECO:0000256" key="9">
    <source>
        <dbReference type="SAM" id="MobiDB-lite"/>
    </source>
</evidence>
<dbReference type="GO" id="GO:0030639">
    <property type="term" value="P:polyketide biosynthetic process"/>
    <property type="evidence" value="ECO:0007669"/>
    <property type="project" value="UniProtKB-ARBA"/>
</dbReference>
<dbReference type="SUPFAM" id="SSF55048">
    <property type="entry name" value="Probable ACP-binding domain of malonyl-CoA ACP transacylase"/>
    <property type="match status" value="1"/>
</dbReference>
<dbReference type="PROSITE" id="PS50075">
    <property type="entry name" value="CARRIER"/>
    <property type="match status" value="1"/>
</dbReference>
<name>A0A3N2Q384_SODAK</name>
<dbReference type="Gene3D" id="3.40.47.10">
    <property type="match status" value="1"/>
</dbReference>
<evidence type="ECO:0000313" key="13">
    <source>
        <dbReference type="EMBL" id="ROT41231.1"/>
    </source>
</evidence>
<dbReference type="Pfam" id="PF00698">
    <property type="entry name" value="Acyl_transf_1"/>
    <property type="match status" value="1"/>
</dbReference>
<dbReference type="InterPro" id="IPR013968">
    <property type="entry name" value="PKS_KR"/>
</dbReference>
<feature type="region of interest" description="N-terminal hotdog fold" evidence="8">
    <location>
        <begin position="1026"/>
        <end position="1161"/>
    </location>
</feature>
<dbReference type="Gene3D" id="3.30.70.3290">
    <property type="match status" value="1"/>
</dbReference>
<dbReference type="Pfam" id="PF14765">
    <property type="entry name" value="PS-DH"/>
    <property type="match status" value="1"/>
</dbReference>
<dbReference type="Gene3D" id="3.40.50.150">
    <property type="entry name" value="Vaccinia Virus protein VP39"/>
    <property type="match status" value="1"/>
</dbReference>
<dbReference type="InterPro" id="IPR020841">
    <property type="entry name" value="PKS_Beta-ketoAc_synthase_dom"/>
</dbReference>
<dbReference type="InterPro" id="IPR029063">
    <property type="entry name" value="SAM-dependent_MTases_sf"/>
</dbReference>
<dbReference type="Gene3D" id="3.40.366.10">
    <property type="entry name" value="Malonyl-Coenzyme A Acyl Carrier Protein, domain 2"/>
    <property type="match status" value="1"/>
</dbReference>
<dbReference type="Pfam" id="PF02801">
    <property type="entry name" value="Ketoacyl-synt_C"/>
    <property type="match status" value="1"/>
</dbReference>
<dbReference type="InterPro" id="IPR020807">
    <property type="entry name" value="PKS_DH"/>
</dbReference>
<dbReference type="InterPro" id="IPR011032">
    <property type="entry name" value="GroES-like_sf"/>
</dbReference>
<feature type="region of interest" description="Disordered" evidence="9">
    <location>
        <begin position="1"/>
        <end position="56"/>
    </location>
</feature>